<feature type="transmembrane region" description="Helical" evidence="7">
    <location>
        <begin position="366"/>
        <end position="388"/>
    </location>
</feature>
<dbReference type="OrthoDB" id="413079at2759"/>
<feature type="transmembrane region" description="Helical" evidence="7">
    <location>
        <begin position="62"/>
        <end position="79"/>
    </location>
</feature>
<feature type="transmembrane region" description="Helical" evidence="7">
    <location>
        <begin position="154"/>
        <end position="177"/>
    </location>
</feature>
<dbReference type="PANTHER" id="PTHR23514:SF3">
    <property type="entry name" value="BYPASS OF STOP CODON PROTEIN 6"/>
    <property type="match status" value="1"/>
</dbReference>
<evidence type="ECO:0000256" key="6">
    <source>
        <dbReference type="ARBA" id="ARBA00023136"/>
    </source>
</evidence>
<evidence type="ECO:0000256" key="4">
    <source>
        <dbReference type="ARBA" id="ARBA00022692"/>
    </source>
</evidence>
<keyword evidence="10" id="KW-1185">Reference proteome</keyword>
<evidence type="ECO:0000256" key="5">
    <source>
        <dbReference type="ARBA" id="ARBA00022989"/>
    </source>
</evidence>
<dbReference type="PROSITE" id="PS50850">
    <property type="entry name" value="MFS"/>
    <property type="match status" value="1"/>
</dbReference>
<evidence type="ECO:0000256" key="3">
    <source>
        <dbReference type="ARBA" id="ARBA00022448"/>
    </source>
</evidence>
<dbReference type="Proteomes" id="UP000769157">
    <property type="component" value="Unassembled WGS sequence"/>
</dbReference>
<comment type="similarity">
    <text evidence="2">Belongs to the major facilitator superfamily.</text>
</comment>
<feature type="transmembrane region" description="Helical" evidence="7">
    <location>
        <begin position="189"/>
        <end position="210"/>
    </location>
</feature>
<dbReference type="EMBL" id="JAEUBE010000295">
    <property type="protein sequence ID" value="KAH3666111.1"/>
    <property type="molecule type" value="Genomic_DNA"/>
</dbReference>
<feature type="transmembrane region" description="Helical" evidence="7">
    <location>
        <begin position="130"/>
        <end position="148"/>
    </location>
</feature>
<dbReference type="InterPro" id="IPR036259">
    <property type="entry name" value="MFS_trans_sf"/>
</dbReference>
<dbReference type="GO" id="GO:0016020">
    <property type="term" value="C:membrane"/>
    <property type="evidence" value="ECO:0007669"/>
    <property type="project" value="TreeGrafter"/>
</dbReference>
<dbReference type="GO" id="GO:0022857">
    <property type="term" value="F:transmembrane transporter activity"/>
    <property type="evidence" value="ECO:0007669"/>
    <property type="project" value="InterPro"/>
</dbReference>
<name>A0A9P8T5N1_9ASCO</name>
<dbReference type="GO" id="GO:0012505">
    <property type="term" value="C:endomembrane system"/>
    <property type="evidence" value="ECO:0007669"/>
    <property type="project" value="UniProtKB-SubCell"/>
</dbReference>
<evidence type="ECO:0000256" key="2">
    <source>
        <dbReference type="ARBA" id="ARBA00008335"/>
    </source>
</evidence>
<feature type="domain" description="Major facilitator superfamily (MFS) profile" evidence="8">
    <location>
        <begin position="65"/>
        <end position="462"/>
    </location>
</feature>
<dbReference type="PANTHER" id="PTHR23514">
    <property type="entry name" value="BYPASS OF STOP CODON PROTEIN 6"/>
    <property type="match status" value="1"/>
</dbReference>
<feature type="transmembrane region" description="Helical" evidence="7">
    <location>
        <begin position="216"/>
        <end position="237"/>
    </location>
</feature>
<feature type="transmembrane region" description="Helical" evidence="7">
    <location>
        <begin position="99"/>
        <end position="118"/>
    </location>
</feature>
<keyword evidence="4 7" id="KW-0812">Transmembrane</keyword>
<proteinExistence type="inferred from homology"/>
<feature type="transmembrane region" description="Helical" evidence="7">
    <location>
        <begin position="400"/>
        <end position="424"/>
    </location>
</feature>
<evidence type="ECO:0000256" key="7">
    <source>
        <dbReference type="SAM" id="Phobius"/>
    </source>
</evidence>
<evidence type="ECO:0000313" key="9">
    <source>
        <dbReference type="EMBL" id="KAH3666111.1"/>
    </source>
</evidence>
<evidence type="ECO:0000259" key="8">
    <source>
        <dbReference type="PROSITE" id="PS50850"/>
    </source>
</evidence>
<dbReference type="InterPro" id="IPR011701">
    <property type="entry name" value="MFS"/>
</dbReference>
<comment type="subcellular location">
    <subcellularLocation>
        <location evidence="1">Endomembrane system</location>
        <topology evidence="1">Multi-pass membrane protein</topology>
    </subcellularLocation>
</comment>
<evidence type="ECO:0000256" key="1">
    <source>
        <dbReference type="ARBA" id="ARBA00004127"/>
    </source>
</evidence>
<keyword evidence="3" id="KW-0813">Transport</keyword>
<evidence type="ECO:0000313" key="10">
    <source>
        <dbReference type="Proteomes" id="UP000769157"/>
    </source>
</evidence>
<keyword evidence="6 7" id="KW-0472">Membrane</keyword>
<comment type="caution">
    <text evidence="9">The sequence shown here is derived from an EMBL/GenBank/DDBJ whole genome shotgun (WGS) entry which is preliminary data.</text>
</comment>
<reference evidence="9" key="1">
    <citation type="journal article" date="2021" name="Open Biol.">
        <title>Shared evolutionary footprints suggest mitochondrial oxidative damage underlies multiple complex I losses in fungi.</title>
        <authorList>
            <person name="Schikora-Tamarit M.A."/>
            <person name="Marcet-Houben M."/>
            <person name="Nosek J."/>
            <person name="Gabaldon T."/>
        </authorList>
    </citation>
    <scope>NUCLEOTIDE SEQUENCE</scope>
    <source>
        <strain evidence="9">CBS6075</strain>
    </source>
</reference>
<dbReference type="AlphaFoldDB" id="A0A9P8T5N1"/>
<feature type="transmembrane region" description="Helical" evidence="7">
    <location>
        <begin position="272"/>
        <end position="295"/>
    </location>
</feature>
<feature type="transmembrane region" description="Helical" evidence="7">
    <location>
        <begin position="436"/>
        <end position="458"/>
    </location>
</feature>
<feature type="transmembrane region" description="Helical" evidence="7">
    <location>
        <begin position="342"/>
        <end position="360"/>
    </location>
</feature>
<protein>
    <recommendedName>
        <fullName evidence="8">Major facilitator superfamily (MFS) profile domain-containing protein</fullName>
    </recommendedName>
</protein>
<dbReference type="SUPFAM" id="SSF103473">
    <property type="entry name" value="MFS general substrate transporter"/>
    <property type="match status" value="1"/>
</dbReference>
<reference evidence="9" key="2">
    <citation type="submission" date="2021-01" db="EMBL/GenBank/DDBJ databases">
        <authorList>
            <person name="Schikora-Tamarit M.A."/>
        </authorList>
    </citation>
    <scope>NUCLEOTIDE SEQUENCE</scope>
    <source>
        <strain evidence="9">CBS6075</strain>
    </source>
</reference>
<accession>A0A9P8T5N1</accession>
<feature type="transmembrane region" description="Helical" evidence="7">
    <location>
        <begin position="315"/>
        <end position="335"/>
    </location>
</feature>
<dbReference type="Pfam" id="PF07690">
    <property type="entry name" value="MFS_1"/>
    <property type="match status" value="1"/>
</dbReference>
<dbReference type="GeneID" id="70236265"/>
<dbReference type="RefSeq" id="XP_046061315.1">
    <property type="nucleotide sequence ID" value="XM_046205364.1"/>
</dbReference>
<organism evidence="9 10">
    <name type="scientific">Ogataea philodendri</name>
    <dbReference type="NCBI Taxonomy" id="1378263"/>
    <lineage>
        <taxon>Eukaryota</taxon>
        <taxon>Fungi</taxon>
        <taxon>Dikarya</taxon>
        <taxon>Ascomycota</taxon>
        <taxon>Saccharomycotina</taxon>
        <taxon>Pichiomycetes</taxon>
        <taxon>Pichiales</taxon>
        <taxon>Pichiaceae</taxon>
        <taxon>Ogataea</taxon>
    </lineage>
</organism>
<gene>
    <name evidence="9" type="ORF">OGAPHI_004300</name>
</gene>
<keyword evidence="5 7" id="KW-1133">Transmembrane helix</keyword>
<dbReference type="InterPro" id="IPR051788">
    <property type="entry name" value="MFS_Transporter"/>
</dbReference>
<dbReference type="InterPro" id="IPR020846">
    <property type="entry name" value="MFS_dom"/>
</dbReference>
<dbReference type="Gene3D" id="1.20.1250.20">
    <property type="entry name" value="MFS general substrate transporter like domains"/>
    <property type="match status" value="2"/>
</dbReference>
<sequence>MSSQGIELDQIGRSSEDKSFDLSFENGNEFTIEDPTEFPKTVEFKGHTLIIENTDIKESVKLRFQTVVISTTFMIMGILDQSLGSVMEYLLEDYHTDRTHLSNLFIFQALGYILASFTNNKLYKQLGLKGLFPLSLVLMGSWSAAFAAKLNLGPLIFFAMVNGIGFGTADCAMNLYVGNLKYSNQLLGTMHAFYGFGCFISPLLCTYLIHQGFSWNQYYIIILALISVELVGALTLFTHETGLKYQYQLKLDREKEGDEDEVTFIQIVKNKYVLFFSTCLFFYLGSELSLGVWLFNYLLRIHEFTDSSSSYVTSAYWIFLTAGRLVLGLVTGHLFDDFETKGMIIYCTLVTIGVCVFWLFNHIPLIMITSICFVGFFVGPMFSVTVVISMKTLPKRLSTAGVAIICGLGAMGATVMPYIMGLIADNTAGGDGAGLVYFPFYELLLFLSANMMWVFFFFRNKRTLELYERLPSD</sequence>